<dbReference type="EMBL" id="CM023470">
    <property type="protein sequence ID" value="KAH7977311.1"/>
    <property type="molecule type" value="Genomic_DNA"/>
</dbReference>
<accession>A0ACB8DSJ3</accession>
<evidence type="ECO:0000313" key="2">
    <source>
        <dbReference type="Proteomes" id="UP000821865"/>
    </source>
</evidence>
<proteinExistence type="predicted"/>
<organism evidence="1 2">
    <name type="scientific">Dermacentor silvarum</name>
    <name type="common">Tick</name>
    <dbReference type="NCBI Taxonomy" id="543639"/>
    <lineage>
        <taxon>Eukaryota</taxon>
        <taxon>Metazoa</taxon>
        <taxon>Ecdysozoa</taxon>
        <taxon>Arthropoda</taxon>
        <taxon>Chelicerata</taxon>
        <taxon>Arachnida</taxon>
        <taxon>Acari</taxon>
        <taxon>Parasitiformes</taxon>
        <taxon>Ixodida</taxon>
        <taxon>Ixodoidea</taxon>
        <taxon>Ixodidae</taxon>
        <taxon>Rhipicephalinae</taxon>
        <taxon>Dermacentor</taxon>
    </lineage>
</organism>
<sequence length="298" mass="33175">MSRPQSEQKRDKKRKNAPQNCYSERPVISIPANDSFHDNAEDTTSFVFPVLLDVTAEPPLANRTRLALDYPPECIPEVPKGVVVQVSAPAMASGWTGSRRLVFRLRARSYVASIKTPLLNGTTLRVTLWANESHGLPCSPNQASASLILNFPVCRQKPVPRFKRSVHKPRSRLSSTDAGPSEERHLAQAGVNPNGCQVVSLVVDIWSLGWRRWVLAPHSFSANKCFGKCRFPAIQLLNSTNHSTLLSLASGVRWNPTNYQVCCVPIRYESQSVLYFDDYGHVVLKAFDNMRVSACGCR</sequence>
<dbReference type="Proteomes" id="UP000821865">
    <property type="component" value="Chromosome 1"/>
</dbReference>
<evidence type="ECO:0000313" key="1">
    <source>
        <dbReference type="EMBL" id="KAH7977311.1"/>
    </source>
</evidence>
<reference evidence="1" key="1">
    <citation type="submission" date="2020-05" db="EMBL/GenBank/DDBJ databases">
        <title>Large-scale comparative analyses of tick genomes elucidate their genetic diversity and vector capacities.</title>
        <authorList>
            <person name="Jia N."/>
            <person name="Wang J."/>
            <person name="Shi W."/>
            <person name="Du L."/>
            <person name="Sun Y."/>
            <person name="Zhan W."/>
            <person name="Jiang J."/>
            <person name="Wang Q."/>
            <person name="Zhang B."/>
            <person name="Ji P."/>
            <person name="Sakyi L.B."/>
            <person name="Cui X."/>
            <person name="Yuan T."/>
            <person name="Jiang B."/>
            <person name="Yang W."/>
            <person name="Lam T.T.-Y."/>
            <person name="Chang Q."/>
            <person name="Ding S."/>
            <person name="Wang X."/>
            <person name="Zhu J."/>
            <person name="Ruan X."/>
            <person name="Zhao L."/>
            <person name="Wei J."/>
            <person name="Que T."/>
            <person name="Du C."/>
            <person name="Cheng J."/>
            <person name="Dai P."/>
            <person name="Han X."/>
            <person name="Huang E."/>
            <person name="Gao Y."/>
            <person name="Liu J."/>
            <person name="Shao H."/>
            <person name="Ye R."/>
            <person name="Li L."/>
            <person name="Wei W."/>
            <person name="Wang X."/>
            <person name="Wang C."/>
            <person name="Yang T."/>
            <person name="Huo Q."/>
            <person name="Li W."/>
            <person name="Guo W."/>
            <person name="Chen H."/>
            <person name="Zhou L."/>
            <person name="Ni X."/>
            <person name="Tian J."/>
            <person name="Zhou Y."/>
            <person name="Sheng Y."/>
            <person name="Liu T."/>
            <person name="Pan Y."/>
            <person name="Xia L."/>
            <person name="Li J."/>
            <person name="Zhao F."/>
            <person name="Cao W."/>
        </authorList>
    </citation>
    <scope>NUCLEOTIDE SEQUENCE</scope>
    <source>
        <strain evidence="1">Dsil-2018</strain>
    </source>
</reference>
<name>A0ACB8DSJ3_DERSI</name>
<keyword evidence="2" id="KW-1185">Reference proteome</keyword>
<comment type="caution">
    <text evidence="1">The sequence shown here is derived from an EMBL/GenBank/DDBJ whole genome shotgun (WGS) entry which is preliminary data.</text>
</comment>
<protein>
    <submittedName>
        <fullName evidence="1">Uncharacterized protein</fullName>
    </submittedName>
</protein>
<gene>
    <name evidence="1" type="ORF">HPB49_000579</name>
</gene>